<feature type="compositionally biased region" description="Basic and acidic residues" evidence="13">
    <location>
        <begin position="488"/>
        <end position="506"/>
    </location>
</feature>
<comment type="caution">
    <text evidence="15">The sequence shown here is derived from an EMBL/GenBank/DDBJ whole genome shotgun (WGS) entry which is preliminary data.</text>
</comment>
<feature type="region of interest" description="Disordered" evidence="13">
    <location>
        <begin position="449"/>
        <end position="469"/>
    </location>
</feature>
<feature type="coiled-coil region" evidence="12">
    <location>
        <begin position="736"/>
        <end position="984"/>
    </location>
</feature>
<evidence type="ECO:0000256" key="5">
    <source>
        <dbReference type="ARBA" id="ARBA00022741"/>
    </source>
</evidence>
<keyword evidence="16" id="KW-1185">Reference proteome</keyword>
<keyword evidence="15" id="KW-0378">Hydrolase</keyword>
<dbReference type="PANTHER" id="PTHR19306:SF6">
    <property type="entry name" value="STRUCTURAL MAINTENANCE OF CHROMOSOMES PROTEIN 6"/>
    <property type="match status" value="1"/>
</dbReference>
<evidence type="ECO:0000256" key="4">
    <source>
        <dbReference type="ARBA" id="ARBA00022454"/>
    </source>
</evidence>
<feature type="region of interest" description="Disordered" evidence="13">
    <location>
        <begin position="1"/>
        <end position="71"/>
    </location>
</feature>
<dbReference type="GO" id="GO:0003684">
    <property type="term" value="F:damaged DNA binding"/>
    <property type="evidence" value="ECO:0007669"/>
    <property type="project" value="TreeGrafter"/>
</dbReference>
<keyword evidence="10" id="KW-0234">DNA repair</keyword>
<evidence type="ECO:0000256" key="2">
    <source>
        <dbReference type="ARBA" id="ARBA00004286"/>
    </source>
</evidence>
<keyword evidence="9" id="KW-0233">DNA recombination</keyword>
<dbReference type="Proteomes" id="UP001175227">
    <property type="component" value="Unassembled WGS sequence"/>
</dbReference>
<keyword evidence="7" id="KW-0067">ATP-binding</keyword>
<evidence type="ECO:0000256" key="6">
    <source>
        <dbReference type="ARBA" id="ARBA00022763"/>
    </source>
</evidence>
<sequence>MAKRPVTVESDSEDSAGSTPASKRARTDEYNEASSPTREKTRENGMSKGKERARRNEDDGDSDPHVDMNQNGIDDEQFEEMHQEQIRAAVESKRKVAGGIAEHGIIEAIEMHQFMCHKYLTFSFGPQINFIIGHNGSGKSAVLSAITVALGGKANSTGRGSGLKAFIREGQPASEVTIQIKNQGEEAYKPKEYGKSIVITRKFTKEGNSSWKIKSKDGKVISTKKEELAAICDHMNIQVDNPMNVLTQDAARQFLSASHPTDKYKFFLRGTQLSQLSDEYTTCLENIEHTTKVLNSKKAVLPDLRAACKEATARFQEATKARDQKKKVDELKKELAWSFVHDKEAEMTKAVEHAAKTGRRIPKIEDHLKEARARFDAETAAVALCDEEFHALGDMNHLTERKKELSENMRSNRSLLNELASERKQMDTAFKAARESIALIQKQIDDEARRMEADTQNKREESSRQLEHARMSLQEAEAALPALVESKNQIDTENRETKAQGERASDDVQKMRENIVRCDGMIRNCEMQDKNQYAAYGRDIPQVLERIRRTRWVGDQPVGPLGVHVKVRDPESWADLLRRQLGGMLTAFAITDAHDLKQLKRILVESGNPNLLIFVAPKDIFDYSGGEPPAHMLTVLRALDISDPYVLRIMINQRGIERMFLAKTRREGEQILREVNGGGQAWTADGYLLKRYPEGGESTSPLPKRRNDATSLFVLMQKFINFTNVFTETRHYLREKKRYEDEVIVQNQRVNELKQKYMMDKRTYDTQREEMQARRAISMAQDRLRQLQEAAQDDMPANIAGLEASKKESEEEKENLEAQFKDHIARKAEIDGEQKGLLEQLNRVKKDMEEFESRQKAVQAKVEKAAEKRMEAQNSIKHYDAKLEGEQTRVNEANEAAKVLEEDIFQAWTAKAADYCDRVETTRRSDEIQRNLDSVQQALKEREKRHGATVDEMTVEVNKTRANLEAAESQLKQMVSLNKRLKTSLVARLNRWQEFRLHIAVRCKLVFQYNLSHRGYFGKVLFDHDKGTLQLKVQTDDVAATQGSRDKDPRSLSGGEKSFSTICLLLSLWEAIGCPLRCLDEFDVFMDAVNRRISMKMMANSSLSFQIETANQSDKKQYILITPQDMTSITIGQTVRVHRMTDPERNQGTLAFS</sequence>
<evidence type="ECO:0000313" key="16">
    <source>
        <dbReference type="Proteomes" id="UP001175227"/>
    </source>
</evidence>
<keyword evidence="4" id="KW-0158">Chromosome</keyword>
<name>A0AA39PPJ0_9AGAR</name>
<dbReference type="GO" id="GO:0005524">
    <property type="term" value="F:ATP binding"/>
    <property type="evidence" value="ECO:0007669"/>
    <property type="project" value="UniProtKB-KW"/>
</dbReference>
<feature type="region of interest" description="Disordered" evidence="13">
    <location>
        <begin position="483"/>
        <end position="506"/>
    </location>
</feature>
<evidence type="ECO:0000256" key="1">
    <source>
        <dbReference type="ARBA" id="ARBA00004123"/>
    </source>
</evidence>
<dbReference type="GO" id="GO:0035861">
    <property type="term" value="C:site of double-strand break"/>
    <property type="evidence" value="ECO:0007669"/>
    <property type="project" value="TreeGrafter"/>
</dbReference>
<dbReference type="GO" id="GO:0030915">
    <property type="term" value="C:Smc5-Smc6 complex"/>
    <property type="evidence" value="ECO:0007669"/>
    <property type="project" value="TreeGrafter"/>
</dbReference>
<dbReference type="GO" id="GO:0016787">
    <property type="term" value="F:hydrolase activity"/>
    <property type="evidence" value="ECO:0007669"/>
    <property type="project" value="UniProtKB-KW"/>
</dbReference>
<protein>
    <submittedName>
        <fullName evidence="15">P-loop containing nucleoside triphosphate hydrolase protein</fullName>
    </submittedName>
</protein>
<keyword evidence="5" id="KW-0547">Nucleotide-binding</keyword>
<evidence type="ECO:0000259" key="14">
    <source>
        <dbReference type="Pfam" id="PF02463"/>
    </source>
</evidence>
<dbReference type="InterPro" id="IPR003395">
    <property type="entry name" value="RecF/RecN/SMC_N"/>
</dbReference>
<evidence type="ECO:0000256" key="7">
    <source>
        <dbReference type="ARBA" id="ARBA00022840"/>
    </source>
</evidence>
<comment type="subcellular location">
    <subcellularLocation>
        <location evidence="2">Chromosome</location>
    </subcellularLocation>
    <subcellularLocation>
        <location evidence="1">Nucleus</location>
    </subcellularLocation>
</comment>
<keyword evidence="8 12" id="KW-0175">Coiled coil</keyword>
<keyword evidence="6" id="KW-0227">DNA damage</keyword>
<comment type="similarity">
    <text evidence="3">Belongs to the SMC family. SMC6 subfamily.</text>
</comment>
<dbReference type="PANTHER" id="PTHR19306">
    <property type="entry name" value="STRUCTURAL MAINTENANCE OF CHROMOSOMES 5,6 SMC5, SMC6"/>
    <property type="match status" value="1"/>
</dbReference>
<feature type="domain" description="RecF/RecN/SMC N-terminal" evidence="14">
    <location>
        <begin position="106"/>
        <end position="1107"/>
    </location>
</feature>
<dbReference type="Pfam" id="PF02463">
    <property type="entry name" value="SMC_N"/>
    <property type="match status" value="1"/>
</dbReference>
<evidence type="ECO:0000256" key="12">
    <source>
        <dbReference type="SAM" id="Coils"/>
    </source>
</evidence>
<dbReference type="AlphaFoldDB" id="A0AA39PPJ0"/>
<evidence type="ECO:0000256" key="13">
    <source>
        <dbReference type="SAM" id="MobiDB-lite"/>
    </source>
</evidence>
<dbReference type="GO" id="GO:0000724">
    <property type="term" value="P:double-strand break repair via homologous recombination"/>
    <property type="evidence" value="ECO:0007669"/>
    <property type="project" value="TreeGrafter"/>
</dbReference>
<dbReference type="GO" id="GO:0003697">
    <property type="term" value="F:single-stranded DNA binding"/>
    <property type="evidence" value="ECO:0007669"/>
    <property type="project" value="TreeGrafter"/>
</dbReference>
<evidence type="ECO:0000256" key="8">
    <source>
        <dbReference type="ARBA" id="ARBA00023054"/>
    </source>
</evidence>
<accession>A0AA39PPJ0</accession>
<evidence type="ECO:0000256" key="3">
    <source>
        <dbReference type="ARBA" id="ARBA00006793"/>
    </source>
</evidence>
<evidence type="ECO:0000256" key="9">
    <source>
        <dbReference type="ARBA" id="ARBA00023172"/>
    </source>
</evidence>
<evidence type="ECO:0000256" key="11">
    <source>
        <dbReference type="ARBA" id="ARBA00023242"/>
    </source>
</evidence>
<evidence type="ECO:0000256" key="10">
    <source>
        <dbReference type="ARBA" id="ARBA00023204"/>
    </source>
</evidence>
<dbReference type="GO" id="GO:0005634">
    <property type="term" value="C:nucleus"/>
    <property type="evidence" value="ECO:0007669"/>
    <property type="project" value="UniProtKB-SubCell"/>
</dbReference>
<feature type="compositionally biased region" description="Basic and acidic residues" evidence="13">
    <location>
        <begin position="37"/>
        <end position="66"/>
    </location>
</feature>
<evidence type="ECO:0000313" key="15">
    <source>
        <dbReference type="EMBL" id="KAK0487309.1"/>
    </source>
</evidence>
<reference evidence="15" key="1">
    <citation type="submission" date="2023-06" db="EMBL/GenBank/DDBJ databases">
        <authorList>
            <consortium name="Lawrence Berkeley National Laboratory"/>
            <person name="Ahrendt S."/>
            <person name="Sahu N."/>
            <person name="Indic B."/>
            <person name="Wong-Bajracharya J."/>
            <person name="Merenyi Z."/>
            <person name="Ke H.-M."/>
            <person name="Monk M."/>
            <person name="Kocsube S."/>
            <person name="Drula E."/>
            <person name="Lipzen A."/>
            <person name="Balint B."/>
            <person name="Henrissat B."/>
            <person name="Andreopoulos B."/>
            <person name="Martin F.M."/>
            <person name="Harder C.B."/>
            <person name="Rigling D."/>
            <person name="Ford K.L."/>
            <person name="Foster G.D."/>
            <person name="Pangilinan J."/>
            <person name="Papanicolaou A."/>
            <person name="Barry K."/>
            <person name="LaButti K."/>
            <person name="Viragh M."/>
            <person name="Koriabine M."/>
            <person name="Yan M."/>
            <person name="Riley R."/>
            <person name="Champramary S."/>
            <person name="Plett K.L."/>
            <person name="Tsai I.J."/>
            <person name="Slot J."/>
            <person name="Sipos G."/>
            <person name="Plett J."/>
            <person name="Nagy L.G."/>
            <person name="Grigoriev I.V."/>
        </authorList>
    </citation>
    <scope>NUCLEOTIDE SEQUENCE</scope>
    <source>
        <strain evidence="15">ICMP 16352</strain>
    </source>
</reference>
<dbReference type="Gene3D" id="3.40.50.300">
    <property type="entry name" value="P-loop containing nucleotide triphosphate hydrolases"/>
    <property type="match status" value="2"/>
</dbReference>
<keyword evidence="11" id="KW-0539">Nucleus</keyword>
<organism evidence="15 16">
    <name type="scientific">Armillaria novae-zelandiae</name>
    <dbReference type="NCBI Taxonomy" id="153914"/>
    <lineage>
        <taxon>Eukaryota</taxon>
        <taxon>Fungi</taxon>
        <taxon>Dikarya</taxon>
        <taxon>Basidiomycota</taxon>
        <taxon>Agaricomycotina</taxon>
        <taxon>Agaricomycetes</taxon>
        <taxon>Agaricomycetidae</taxon>
        <taxon>Agaricales</taxon>
        <taxon>Marasmiineae</taxon>
        <taxon>Physalacriaceae</taxon>
        <taxon>Armillaria</taxon>
    </lineage>
</organism>
<gene>
    <name evidence="15" type="ORF">IW261DRAFT_1328561</name>
</gene>
<dbReference type="SUPFAM" id="SSF52540">
    <property type="entry name" value="P-loop containing nucleoside triphosphate hydrolases"/>
    <property type="match status" value="3"/>
</dbReference>
<proteinExistence type="inferred from homology"/>
<dbReference type="InterPro" id="IPR027417">
    <property type="entry name" value="P-loop_NTPase"/>
</dbReference>
<dbReference type="EMBL" id="JAUEPR010000003">
    <property type="protein sequence ID" value="KAK0487309.1"/>
    <property type="molecule type" value="Genomic_DNA"/>
</dbReference>